<feature type="DNA-binding region" description="H-T-H motif" evidence="2">
    <location>
        <begin position="25"/>
        <end position="44"/>
    </location>
</feature>
<evidence type="ECO:0000313" key="4">
    <source>
        <dbReference type="EMBL" id="ADQ13764.1"/>
    </source>
</evidence>
<dbReference type="STRING" id="656519.Halsa_0287"/>
<dbReference type="GO" id="GO:0003677">
    <property type="term" value="F:DNA binding"/>
    <property type="evidence" value="ECO:0007669"/>
    <property type="project" value="UniProtKB-UniRule"/>
</dbReference>
<evidence type="ECO:0000256" key="2">
    <source>
        <dbReference type="PROSITE-ProRule" id="PRU00335"/>
    </source>
</evidence>
<protein>
    <submittedName>
        <fullName evidence="4">Transcriptional regulator, TetR family</fullName>
    </submittedName>
</protein>
<keyword evidence="1 2" id="KW-0238">DNA-binding</keyword>
<evidence type="ECO:0000313" key="5">
    <source>
        <dbReference type="Proteomes" id="UP000007434"/>
    </source>
</evidence>
<dbReference type="OrthoDB" id="9812484at2"/>
<dbReference type="EMBL" id="CP002304">
    <property type="protein sequence ID" value="ADQ13764.1"/>
    <property type="molecule type" value="Genomic_DNA"/>
</dbReference>
<accession>E4RNT6</accession>
<dbReference type="SUPFAM" id="SSF46689">
    <property type="entry name" value="Homeodomain-like"/>
    <property type="match status" value="1"/>
</dbReference>
<sequence>MQTTKQEIFNAARELFIEKGFKKTNISEITAEVGIAVGSFYNFYSSKEEVFMDVFVKEDQALKKRIKNSINFDGDISTVVKELIKKLHEGMKNNPILVEWYKKEDFKTITKKVGEPYVDEVNEGDAFYSFFLEIVGKWQSEGKLDQHWDKEYILALFNSVAFIDLHKDEIGEEYFPELLEDLIKFIVRGLEP</sequence>
<feature type="domain" description="HTH tetR-type" evidence="3">
    <location>
        <begin position="2"/>
        <end position="62"/>
    </location>
</feature>
<reference evidence="4 5" key="1">
    <citation type="submission" date="2010-11" db="EMBL/GenBank/DDBJ databases">
        <title>Complete sequence of Halanaerobium sp. sapolanicus.</title>
        <authorList>
            <consortium name="US DOE Joint Genome Institute"/>
            <person name="Lucas S."/>
            <person name="Copeland A."/>
            <person name="Lapidus A."/>
            <person name="Cheng J.-F."/>
            <person name="Bruce D."/>
            <person name="Goodwin L."/>
            <person name="Pitluck S."/>
            <person name="Davenport K."/>
            <person name="Detter J.C."/>
            <person name="Han C."/>
            <person name="Tapia R."/>
            <person name="Land M."/>
            <person name="Hauser L."/>
            <person name="Jeffries C."/>
            <person name="Kyrpides N."/>
            <person name="Ivanova N."/>
            <person name="Mikhailova N."/>
            <person name="Begemann M.B."/>
            <person name="Mormile M.R."/>
            <person name="Wall J.D."/>
            <person name="Elias D.A."/>
            <person name="Woyke T."/>
        </authorList>
    </citation>
    <scope>NUCLEOTIDE SEQUENCE [LARGE SCALE GENOMIC DNA]</scope>
    <source>
        <strain evidence="5">sapolanicus</strain>
    </source>
</reference>
<evidence type="ECO:0000259" key="3">
    <source>
        <dbReference type="PROSITE" id="PS50977"/>
    </source>
</evidence>
<dbReference type="Proteomes" id="UP000007434">
    <property type="component" value="Chromosome"/>
</dbReference>
<dbReference type="Pfam" id="PF00440">
    <property type="entry name" value="TetR_N"/>
    <property type="match status" value="1"/>
</dbReference>
<proteinExistence type="predicted"/>
<dbReference type="PANTHER" id="PTHR43479">
    <property type="entry name" value="ACREF/ENVCD OPERON REPRESSOR-RELATED"/>
    <property type="match status" value="1"/>
</dbReference>
<dbReference type="KEGG" id="has:Halsa_0287"/>
<dbReference type="HOGENOM" id="CLU_069356_42_3_9"/>
<dbReference type="eggNOG" id="COG1309">
    <property type="taxonomic scope" value="Bacteria"/>
</dbReference>
<evidence type="ECO:0000256" key="1">
    <source>
        <dbReference type="ARBA" id="ARBA00023125"/>
    </source>
</evidence>
<dbReference type="InterPro" id="IPR050624">
    <property type="entry name" value="HTH-type_Tx_Regulator"/>
</dbReference>
<dbReference type="AlphaFoldDB" id="E4RNT6"/>
<dbReference type="InterPro" id="IPR001647">
    <property type="entry name" value="HTH_TetR"/>
</dbReference>
<dbReference type="RefSeq" id="WP_013404870.1">
    <property type="nucleotide sequence ID" value="NC_014654.1"/>
</dbReference>
<dbReference type="PRINTS" id="PR00455">
    <property type="entry name" value="HTHTETR"/>
</dbReference>
<dbReference type="Gene3D" id="1.10.357.10">
    <property type="entry name" value="Tetracycline Repressor, domain 2"/>
    <property type="match status" value="1"/>
</dbReference>
<reference evidence="4 5" key="2">
    <citation type="journal article" date="2011" name="J. Bacteriol.">
        <title>Complete Genome Sequence of the Haloalkaliphilic, Hydrogen Producing Halanaerobium hydrogenoformans.</title>
        <authorList>
            <person name="Brown S.D."/>
            <person name="Begemann M.B."/>
            <person name="Mormile M.R."/>
            <person name="Wall J.D."/>
            <person name="Han C.S."/>
            <person name="Goodwin L.A."/>
            <person name="Pitluck S."/>
            <person name="Land M.L."/>
            <person name="Hauser L.J."/>
            <person name="Elias D.A."/>
        </authorList>
    </citation>
    <scope>NUCLEOTIDE SEQUENCE [LARGE SCALE GENOMIC DNA]</scope>
    <source>
        <strain evidence="5">sapolanicus</strain>
    </source>
</reference>
<name>E4RNT6_HALHG</name>
<dbReference type="PROSITE" id="PS50977">
    <property type="entry name" value="HTH_TETR_2"/>
    <property type="match status" value="1"/>
</dbReference>
<keyword evidence="5" id="KW-1185">Reference proteome</keyword>
<organism evidence="4 5">
    <name type="scientific">Halanaerobium hydrogeniformans</name>
    <name type="common">Halanaerobium sp. (strain sapolanicus)</name>
    <dbReference type="NCBI Taxonomy" id="656519"/>
    <lineage>
        <taxon>Bacteria</taxon>
        <taxon>Bacillati</taxon>
        <taxon>Bacillota</taxon>
        <taxon>Clostridia</taxon>
        <taxon>Halanaerobiales</taxon>
        <taxon>Halanaerobiaceae</taxon>
        <taxon>Halanaerobium</taxon>
    </lineage>
</organism>
<dbReference type="InterPro" id="IPR009057">
    <property type="entry name" value="Homeodomain-like_sf"/>
</dbReference>
<dbReference type="PANTHER" id="PTHR43479:SF11">
    <property type="entry name" value="ACREF_ENVCD OPERON REPRESSOR-RELATED"/>
    <property type="match status" value="1"/>
</dbReference>
<gene>
    <name evidence="4" type="ordered locus">Halsa_0287</name>
</gene>